<keyword evidence="8" id="KW-0436">Ligase</keyword>
<evidence type="ECO:0000256" key="8">
    <source>
        <dbReference type="ARBA" id="ARBA00022598"/>
    </source>
</evidence>
<keyword evidence="11" id="KW-0067">ATP-binding</keyword>
<dbReference type="EC" id="6.3.2.17" evidence="6"/>
<evidence type="ECO:0000256" key="18">
    <source>
        <dbReference type="ARBA" id="ARBA00047808"/>
    </source>
</evidence>
<evidence type="ECO:0000256" key="5">
    <source>
        <dbReference type="ARBA" id="ARBA00013023"/>
    </source>
</evidence>
<evidence type="ECO:0000256" key="17">
    <source>
        <dbReference type="ARBA" id="ARBA00047493"/>
    </source>
</evidence>
<comment type="catalytic activity">
    <reaction evidence="19">
        <text>(6R)-5,10-methylenetetrahydrofolyl-(gamma-L-Glu)(n) + L-glutamate + ATP = (6R)-5,10-methylenetetrahydrofolyl-(gamma-L-Glu)(n+1) + ADP + phosphate + H(+)</text>
        <dbReference type="Rhea" id="RHEA:51912"/>
        <dbReference type="Rhea" id="RHEA-COMP:13257"/>
        <dbReference type="Rhea" id="RHEA-COMP:13258"/>
        <dbReference type="ChEBI" id="CHEBI:15378"/>
        <dbReference type="ChEBI" id="CHEBI:29985"/>
        <dbReference type="ChEBI" id="CHEBI:30616"/>
        <dbReference type="ChEBI" id="CHEBI:43474"/>
        <dbReference type="ChEBI" id="CHEBI:136572"/>
        <dbReference type="ChEBI" id="CHEBI:456216"/>
        <dbReference type="EC" id="6.3.2.17"/>
    </reaction>
</comment>
<dbReference type="InterPro" id="IPR036615">
    <property type="entry name" value="Mur_ligase_C_dom_sf"/>
</dbReference>
<dbReference type="Gene3D" id="3.40.1190.10">
    <property type="entry name" value="Mur-like, catalytic domain"/>
    <property type="match status" value="1"/>
</dbReference>
<evidence type="ECO:0000256" key="19">
    <source>
        <dbReference type="ARBA" id="ARBA00049035"/>
    </source>
</evidence>
<evidence type="ECO:0000313" key="24">
    <source>
        <dbReference type="Proteomes" id="UP000771797"/>
    </source>
</evidence>
<evidence type="ECO:0000256" key="2">
    <source>
        <dbReference type="ARBA" id="ARBA00004799"/>
    </source>
</evidence>
<dbReference type="PANTHER" id="PTHR11136:SF0">
    <property type="entry name" value="DIHYDROFOLATE SYNTHETASE-RELATED"/>
    <property type="match status" value="1"/>
</dbReference>
<dbReference type="Pfam" id="PF02875">
    <property type="entry name" value="Mur_ligase_C"/>
    <property type="match status" value="1"/>
</dbReference>
<evidence type="ECO:0000256" key="1">
    <source>
        <dbReference type="ARBA" id="ARBA00002714"/>
    </source>
</evidence>
<dbReference type="EC" id="6.3.2.12" evidence="5"/>
<dbReference type="InterPro" id="IPR004101">
    <property type="entry name" value="Mur_ligase_C"/>
</dbReference>
<evidence type="ECO:0000256" key="14">
    <source>
        <dbReference type="ARBA" id="ARBA00030048"/>
    </source>
</evidence>
<dbReference type="RefSeq" id="WP_133493048.1">
    <property type="nucleotide sequence ID" value="NZ_AQPF01000044.1"/>
</dbReference>
<comment type="similarity">
    <text evidence="4">Belongs to the folylpolyglutamate synthase family.</text>
</comment>
<comment type="pathway">
    <text evidence="3">Cofactor biosynthesis; tetrahydrofolylpolyglutamate biosynthesis.</text>
</comment>
<feature type="domain" description="Mur ligase central" evidence="22">
    <location>
        <begin position="45"/>
        <end position="182"/>
    </location>
</feature>
<comment type="catalytic activity">
    <reaction evidence="20">
        <text>7,8-dihydropteroate + L-glutamate + ATP = 7,8-dihydrofolate + ADP + phosphate + H(+)</text>
        <dbReference type="Rhea" id="RHEA:23584"/>
        <dbReference type="ChEBI" id="CHEBI:15378"/>
        <dbReference type="ChEBI" id="CHEBI:17839"/>
        <dbReference type="ChEBI" id="CHEBI:29985"/>
        <dbReference type="ChEBI" id="CHEBI:30616"/>
        <dbReference type="ChEBI" id="CHEBI:43474"/>
        <dbReference type="ChEBI" id="CHEBI:57451"/>
        <dbReference type="ChEBI" id="CHEBI:456216"/>
        <dbReference type="EC" id="6.3.2.12"/>
    </reaction>
</comment>
<dbReference type="Pfam" id="PF08245">
    <property type="entry name" value="Mur_ligase_M"/>
    <property type="match status" value="1"/>
</dbReference>
<dbReference type="InterPro" id="IPR036565">
    <property type="entry name" value="Mur-like_cat_sf"/>
</dbReference>
<evidence type="ECO:0000313" key="23">
    <source>
        <dbReference type="EMBL" id="KAF0803922.1"/>
    </source>
</evidence>
<organism evidence="23 24">
    <name type="scientific">Alcanivorax xiamenensis</name>
    <dbReference type="NCBI Taxonomy" id="1177156"/>
    <lineage>
        <taxon>Bacteria</taxon>
        <taxon>Pseudomonadati</taxon>
        <taxon>Pseudomonadota</taxon>
        <taxon>Gammaproteobacteria</taxon>
        <taxon>Oceanospirillales</taxon>
        <taxon>Alcanivoracaceae</taxon>
        <taxon>Alcanivorax</taxon>
    </lineage>
</organism>
<evidence type="ECO:0000256" key="4">
    <source>
        <dbReference type="ARBA" id="ARBA00008276"/>
    </source>
</evidence>
<sequence>MSDPQSWLERIERLHPSEIELGLERLRRVAGDLGVGTLPMPVITVAGTNGKGSVVRLLTAMAEAAGLRCCVYTSPHLLRFNERIRLPDGPASDRALCQAFEAVERGRGDTALTYFEFTTLAGLWLFQRSDADLCILEVGLGGRLDAVNLIDADVSVVTSVGLDHLDWLGDSREAILREKIGIGRAGRPLVYGELAAPSNLDSELAALAALPLRAGREFTLGDGEVTVRDGDGQRRYRIPEPARLGNDNLATAIQALAAAGLAPAPPVPARVVDTGLTGRCDQRRFQGIECILDVGHNLEALTRLRRRLPSCTGRRRLVLGMMADKPVEQVVALFASEPLEWYLCRPDLPRAATVERLASALSETTSRDGAVHLCGSVAEALEAAVNDSNTGDQVVIVGSFYTVAEALTVIEAAPAPRR</sequence>
<keyword evidence="13" id="KW-0289">Folate biosynthesis</keyword>
<dbReference type="SUPFAM" id="SSF53623">
    <property type="entry name" value="MurD-like peptide ligases, catalytic domain"/>
    <property type="match status" value="1"/>
</dbReference>
<evidence type="ECO:0000256" key="9">
    <source>
        <dbReference type="ARBA" id="ARBA00022723"/>
    </source>
</evidence>
<evidence type="ECO:0000256" key="7">
    <source>
        <dbReference type="ARBA" id="ARBA00019357"/>
    </source>
</evidence>
<comment type="catalytic activity">
    <reaction evidence="17">
        <text>(6S)-5,6,7,8-tetrahydrofolyl-(gamma-L-Glu)(n) + L-glutamate + ATP = (6S)-5,6,7,8-tetrahydrofolyl-(gamma-L-Glu)(n+1) + ADP + phosphate + H(+)</text>
        <dbReference type="Rhea" id="RHEA:10580"/>
        <dbReference type="Rhea" id="RHEA-COMP:14738"/>
        <dbReference type="Rhea" id="RHEA-COMP:14740"/>
        <dbReference type="ChEBI" id="CHEBI:15378"/>
        <dbReference type="ChEBI" id="CHEBI:29985"/>
        <dbReference type="ChEBI" id="CHEBI:30616"/>
        <dbReference type="ChEBI" id="CHEBI:43474"/>
        <dbReference type="ChEBI" id="CHEBI:141005"/>
        <dbReference type="ChEBI" id="CHEBI:456216"/>
        <dbReference type="EC" id="6.3.2.17"/>
    </reaction>
</comment>
<evidence type="ECO:0000256" key="6">
    <source>
        <dbReference type="ARBA" id="ARBA00013025"/>
    </source>
</evidence>
<evidence type="ECO:0000256" key="20">
    <source>
        <dbReference type="ARBA" id="ARBA00049161"/>
    </source>
</evidence>
<evidence type="ECO:0000259" key="22">
    <source>
        <dbReference type="Pfam" id="PF08245"/>
    </source>
</evidence>
<dbReference type="SUPFAM" id="SSF53244">
    <property type="entry name" value="MurD-like peptide ligases, peptide-binding domain"/>
    <property type="match status" value="1"/>
</dbReference>
<dbReference type="InterPro" id="IPR013221">
    <property type="entry name" value="Mur_ligase_cen"/>
</dbReference>
<comment type="function">
    <text evidence="1">Functions in two distinct reactions of the de novo folate biosynthetic pathway. Catalyzes the addition of a glutamate residue to dihydropteroate (7,8-dihydropteroate or H2Pte) to form dihydrofolate (7,8-dihydrofolate monoglutamate or H2Pte-Glu). Also catalyzes successive additions of L-glutamate to tetrahydrofolate or 10-formyltetrahydrofolate or 5,10-methylenetetrahydrofolate, leading to folylpolyglutamate derivatives.</text>
</comment>
<evidence type="ECO:0000256" key="13">
    <source>
        <dbReference type="ARBA" id="ARBA00022909"/>
    </source>
</evidence>
<dbReference type="EMBL" id="AQPF01000044">
    <property type="protein sequence ID" value="KAF0803922.1"/>
    <property type="molecule type" value="Genomic_DNA"/>
</dbReference>
<keyword evidence="12" id="KW-0460">Magnesium</keyword>
<keyword evidence="10" id="KW-0547">Nucleotide-binding</keyword>
<dbReference type="InterPro" id="IPR001645">
    <property type="entry name" value="Folylpolyglutamate_synth"/>
</dbReference>
<reference evidence="23 24" key="1">
    <citation type="submission" date="2012-09" db="EMBL/GenBank/DDBJ databases">
        <title>Genome Sequence of alkane-degrading Bacterium Alcanivorax sp. 6-D-6.</title>
        <authorList>
            <person name="Lai Q."/>
            <person name="Shao Z."/>
        </authorList>
    </citation>
    <scope>NUCLEOTIDE SEQUENCE [LARGE SCALE GENOMIC DNA]</scope>
    <source>
        <strain evidence="23 24">6-D-6</strain>
    </source>
</reference>
<gene>
    <name evidence="23" type="ORF">A6D6_03561</name>
</gene>
<dbReference type="PANTHER" id="PTHR11136">
    <property type="entry name" value="FOLYLPOLYGLUTAMATE SYNTHASE-RELATED"/>
    <property type="match status" value="1"/>
</dbReference>
<name>A0ABQ6Y417_9GAMM</name>
<evidence type="ECO:0000256" key="11">
    <source>
        <dbReference type="ARBA" id="ARBA00022840"/>
    </source>
</evidence>
<protein>
    <recommendedName>
        <fullName evidence="7">Dihydrofolate synthase/folylpolyglutamate synthase</fullName>
        <ecNumber evidence="5">6.3.2.12</ecNumber>
        <ecNumber evidence="6">6.3.2.17</ecNumber>
    </recommendedName>
    <alternativeName>
        <fullName evidence="16">Folylpoly-gamma-glutamate synthetase-dihydrofolate synthetase</fullName>
    </alternativeName>
    <alternativeName>
        <fullName evidence="14">Folylpolyglutamate synthetase</fullName>
    </alternativeName>
    <alternativeName>
        <fullName evidence="15">Tetrahydrofolylpolyglutamate synthase</fullName>
    </alternativeName>
</protein>
<accession>A0ABQ6Y417</accession>
<comment type="caution">
    <text evidence="23">The sequence shown here is derived from an EMBL/GenBank/DDBJ whole genome shotgun (WGS) entry which is preliminary data.</text>
</comment>
<evidence type="ECO:0000259" key="21">
    <source>
        <dbReference type="Pfam" id="PF02875"/>
    </source>
</evidence>
<evidence type="ECO:0000256" key="3">
    <source>
        <dbReference type="ARBA" id="ARBA00005150"/>
    </source>
</evidence>
<evidence type="ECO:0000256" key="15">
    <source>
        <dbReference type="ARBA" id="ARBA00030592"/>
    </source>
</evidence>
<comment type="pathway">
    <text evidence="2">Cofactor biosynthesis; tetrahydrofolate biosynthesis; 7,8-dihydrofolate from 2-amino-4-hydroxy-6-hydroxymethyl-7,8-dihydropteridine diphosphate and 4-aminobenzoate: step 2/2.</text>
</comment>
<evidence type="ECO:0000256" key="12">
    <source>
        <dbReference type="ARBA" id="ARBA00022842"/>
    </source>
</evidence>
<evidence type="ECO:0000256" key="16">
    <source>
        <dbReference type="ARBA" id="ARBA00032510"/>
    </source>
</evidence>
<keyword evidence="9" id="KW-0479">Metal-binding</keyword>
<keyword evidence="24" id="KW-1185">Reference proteome</keyword>
<proteinExistence type="inferred from homology"/>
<dbReference type="Gene3D" id="3.90.190.20">
    <property type="entry name" value="Mur ligase, C-terminal domain"/>
    <property type="match status" value="1"/>
</dbReference>
<comment type="catalytic activity">
    <reaction evidence="18">
        <text>10-formyltetrahydrofolyl-(gamma-L-Glu)(n) + L-glutamate + ATP = 10-formyltetrahydrofolyl-(gamma-L-Glu)(n+1) + ADP + phosphate + H(+)</text>
        <dbReference type="Rhea" id="RHEA:51904"/>
        <dbReference type="Rhea" id="RHEA-COMP:13088"/>
        <dbReference type="Rhea" id="RHEA-COMP:14300"/>
        <dbReference type="ChEBI" id="CHEBI:15378"/>
        <dbReference type="ChEBI" id="CHEBI:29985"/>
        <dbReference type="ChEBI" id="CHEBI:30616"/>
        <dbReference type="ChEBI" id="CHEBI:43474"/>
        <dbReference type="ChEBI" id="CHEBI:134413"/>
        <dbReference type="ChEBI" id="CHEBI:456216"/>
        <dbReference type="EC" id="6.3.2.17"/>
    </reaction>
</comment>
<dbReference type="NCBIfam" id="TIGR01499">
    <property type="entry name" value="folC"/>
    <property type="match status" value="1"/>
</dbReference>
<feature type="domain" description="Mur ligase C-terminal" evidence="21">
    <location>
        <begin position="278"/>
        <end position="400"/>
    </location>
</feature>
<dbReference type="Proteomes" id="UP000771797">
    <property type="component" value="Unassembled WGS sequence"/>
</dbReference>
<evidence type="ECO:0000256" key="10">
    <source>
        <dbReference type="ARBA" id="ARBA00022741"/>
    </source>
</evidence>